<feature type="transmembrane region" description="Helical" evidence="6">
    <location>
        <begin position="439"/>
        <end position="456"/>
    </location>
</feature>
<dbReference type="STRING" id="1244531.CIG2463D_0426"/>
<evidence type="ECO:0000256" key="5">
    <source>
        <dbReference type="ARBA" id="ARBA00023136"/>
    </source>
</evidence>
<dbReference type="InterPro" id="IPR050545">
    <property type="entry name" value="Mycobact_MmpL"/>
</dbReference>
<dbReference type="HOGENOM" id="CLU_008861_3_1_7"/>
<feature type="transmembrane region" description="Helical" evidence="6">
    <location>
        <begin position="663"/>
        <end position="681"/>
    </location>
</feature>
<keyword evidence="2" id="KW-1003">Cell membrane</keyword>
<feature type="transmembrane region" description="Helical" evidence="6">
    <location>
        <begin position="256"/>
        <end position="275"/>
    </location>
</feature>
<feature type="transmembrane region" description="Helical" evidence="6">
    <location>
        <begin position="381"/>
        <end position="410"/>
    </location>
</feature>
<dbReference type="OrthoDB" id="5429313at2"/>
<dbReference type="Gene3D" id="1.20.1640.10">
    <property type="entry name" value="Multidrug efflux transporter AcrB transmembrane domain"/>
    <property type="match status" value="2"/>
</dbReference>
<comment type="subcellular location">
    <subcellularLocation>
        <location evidence="1">Cell membrane</location>
        <topology evidence="1">Multi-pass membrane protein</topology>
    </subcellularLocation>
</comment>
<dbReference type="EMBL" id="CP009043">
    <property type="protein sequence ID" value="AII14291.1"/>
    <property type="molecule type" value="Genomic_DNA"/>
</dbReference>
<feature type="transmembrane region" description="Helical" evidence="6">
    <location>
        <begin position="314"/>
        <end position="335"/>
    </location>
</feature>
<accession>A0A076F8E0</accession>
<evidence type="ECO:0000259" key="7">
    <source>
        <dbReference type="PROSITE" id="PS50156"/>
    </source>
</evidence>
<dbReference type="eggNOG" id="COG1033">
    <property type="taxonomic scope" value="Bacteria"/>
</dbReference>
<dbReference type="GO" id="GO:0005886">
    <property type="term" value="C:plasma membrane"/>
    <property type="evidence" value="ECO:0007669"/>
    <property type="project" value="UniProtKB-SubCell"/>
</dbReference>
<proteinExistence type="predicted"/>
<dbReference type="RefSeq" id="WP_038453213.1">
    <property type="nucleotide sequence ID" value="NZ_CP009043.1"/>
</dbReference>
<evidence type="ECO:0000256" key="6">
    <source>
        <dbReference type="SAM" id="Phobius"/>
    </source>
</evidence>
<evidence type="ECO:0000256" key="3">
    <source>
        <dbReference type="ARBA" id="ARBA00022692"/>
    </source>
</evidence>
<dbReference type="AlphaFoldDB" id="A0A076F8E0"/>
<evidence type="ECO:0000256" key="2">
    <source>
        <dbReference type="ARBA" id="ARBA00022475"/>
    </source>
</evidence>
<dbReference type="Proteomes" id="UP000028486">
    <property type="component" value="Chromosome"/>
</dbReference>
<sequence length="821" mass="92718">MNKIFKFIVNFPKLVLLVSVILCLIFGMFSTKLQIDASTQTLLLDNDKELGIWREISKRYETPNFLVVAYTPNQDLLSSKTLDKIAKISNELEKIDGVKSVLSILNVPLLQNADIPVSELVKHVPTLMDKDANLSAAKDEFLSSPLYKNSLVSGDFKTTSIVINLEPNEKYDAFIEKRDLLKSLEQNKTITQNQKIELEALDVQFKLYRDELRIKEHENIEQIRAVISQNRGDERLFLGGINMIADDMIGFVKNDLLVYGVSVLILLMLCLWLFFRQIRFVFLPIFICILSVILASGVYGLLGFEITVISSNYIALQLIITISVVIHLITGYRELYILHPNYTQKQLVYLALKSRANPCFFAIFTTVIGFVSLCLSDIKPIIMLGLMMSGGISISLVVAFVVFGSLLVLLNKKEPKRSFENSFKFTHWCAKLAINRRQIIYIVSIFIFIGGIYGISKLRVENSFIGYFKSSTEIYKGMEVIDKSLGGTVPLDVTIKFKDTKSNEVATKDEFLSEFESEFSQNESDPRYWFSTYKMDVVKKVTRFLEDREFVGNVSSLGTLLEVGKALNKGNELDSLSLAILYNGLPDEYKKILLSPYVSIEDSEVHFVIRTIDSDERLRRDEFIKTLQTDLNELLADDNVEARVSGVMVLYNNMLQSLISSQVDTFGFVVLALFIVFIFIFKSVKLAVIGIVANLVPLCAVFGIMGMAGIPLDIMSITIAAISLGIGVDDIIHYIHRYNLEIKSKDKIRAIRSSHSSIGYAMYYTSFAVFLGFSVMSFSNFWPTIYFGILTDLVMAMMLLGALLLLPALILSFYSTTCKKE</sequence>
<dbReference type="InterPro" id="IPR000731">
    <property type="entry name" value="SSD"/>
</dbReference>
<keyword evidence="4 6" id="KW-1133">Transmembrane helix</keyword>
<dbReference type="Pfam" id="PF03176">
    <property type="entry name" value="MMPL"/>
    <property type="match status" value="2"/>
</dbReference>
<organism evidence="8 9">
    <name type="scientific">Campylobacter iguaniorum</name>
    <dbReference type="NCBI Taxonomy" id="1244531"/>
    <lineage>
        <taxon>Bacteria</taxon>
        <taxon>Pseudomonadati</taxon>
        <taxon>Campylobacterota</taxon>
        <taxon>Epsilonproteobacteria</taxon>
        <taxon>Campylobacterales</taxon>
        <taxon>Campylobacteraceae</taxon>
        <taxon>Campylobacter</taxon>
    </lineage>
</organism>
<feature type="transmembrane region" description="Helical" evidence="6">
    <location>
        <begin position="282"/>
        <end position="302"/>
    </location>
</feature>
<feature type="transmembrane region" description="Helical" evidence="6">
    <location>
        <begin position="757"/>
        <end position="779"/>
    </location>
</feature>
<feature type="transmembrane region" description="Helical" evidence="6">
    <location>
        <begin position="356"/>
        <end position="375"/>
    </location>
</feature>
<feature type="domain" description="SSD" evidence="7">
    <location>
        <begin position="686"/>
        <end position="812"/>
    </location>
</feature>
<dbReference type="KEGG" id="caj:CIG1485E_0425"/>
<dbReference type="InterPro" id="IPR004869">
    <property type="entry name" value="MMPL_dom"/>
</dbReference>
<keyword evidence="5 6" id="KW-0472">Membrane</keyword>
<keyword evidence="3 6" id="KW-0812">Transmembrane</keyword>
<protein>
    <submittedName>
        <fullName evidence="8">RND superfamily exporter</fullName>
    </submittedName>
</protein>
<dbReference type="PANTHER" id="PTHR33406:SF13">
    <property type="entry name" value="MEMBRANE PROTEIN YDFJ"/>
    <property type="match status" value="1"/>
</dbReference>
<feature type="transmembrane region" description="Helical" evidence="6">
    <location>
        <begin position="714"/>
        <end position="736"/>
    </location>
</feature>
<evidence type="ECO:0000256" key="4">
    <source>
        <dbReference type="ARBA" id="ARBA00022989"/>
    </source>
</evidence>
<evidence type="ECO:0000256" key="1">
    <source>
        <dbReference type="ARBA" id="ARBA00004651"/>
    </source>
</evidence>
<gene>
    <name evidence="8" type="ORF">CIG1485E_0425</name>
</gene>
<evidence type="ECO:0000313" key="9">
    <source>
        <dbReference type="Proteomes" id="UP000028486"/>
    </source>
</evidence>
<reference evidence="9" key="1">
    <citation type="journal article" date="2014" name="Genome Announc.">
        <title>Complete Genome Sequence of Campylobacter iguaniorum Strain 1485ET, Isolated from a Bearded Dragon (Pogona vitticeps).</title>
        <authorList>
            <person name="Gilbert M.J."/>
            <person name="Miller W.G."/>
            <person name="Yee E."/>
            <person name="Kik M."/>
            <person name="Wagenaar J.A."/>
            <person name="Duim B."/>
        </authorList>
    </citation>
    <scope>NUCLEOTIDE SEQUENCE [LARGE SCALE GENOMIC DNA]</scope>
    <source>
        <strain evidence="9">1485E</strain>
    </source>
</reference>
<dbReference type="SUPFAM" id="SSF82866">
    <property type="entry name" value="Multidrug efflux transporter AcrB transmembrane domain"/>
    <property type="match status" value="2"/>
</dbReference>
<dbReference type="PROSITE" id="PS50156">
    <property type="entry name" value="SSD"/>
    <property type="match status" value="1"/>
</dbReference>
<evidence type="ECO:0000313" key="8">
    <source>
        <dbReference type="EMBL" id="AII14291.1"/>
    </source>
</evidence>
<feature type="transmembrane region" description="Helical" evidence="6">
    <location>
        <begin position="785"/>
        <end position="814"/>
    </location>
</feature>
<keyword evidence="9" id="KW-1185">Reference proteome</keyword>
<dbReference type="PANTHER" id="PTHR33406">
    <property type="entry name" value="MEMBRANE PROTEIN MJ1562-RELATED"/>
    <property type="match status" value="1"/>
</dbReference>
<feature type="transmembrane region" description="Helical" evidence="6">
    <location>
        <begin position="688"/>
        <end position="708"/>
    </location>
</feature>
<name>A0A076F8E0_9BACT</name>